<sequence length="92" mass="11029">MRIVMSFVFDEESLVFQGEGKRQFSLFSFNFSEVIMPKNRRFYQSNIHKNIIRERVNRSFTELAAKKLKAALEDAKLRLKHRQKSIRGNQYE</sequence>
<gene>
    <name evidence="1" type="ORF">ARN_24720</name>
</gene>
<accession>D2U1N8</accession>
<name>D2U1N8_9GAMM</name>
<dbReference type="AlphaFoldDB" id="D2U1N8"/>
<proteinExistence type="predicted"/>
<reference evidence="1" key="1">
    <citation type="journal article" date="2010" name="Insect Mol. Biol.">
        <title>The draft genome sequence of Arsenophonus nasoniae, son-killer bacterium of Nasonia vitripennis, reveals genes associated with virulence and symbiosis.</title>
        <authorList>
            <person name="Wilkes T."/>
            <person name="Darby A.C."/>
            <person name="Choi J."/>
            <person name="Colborne J.K."/>
            <person name="Werren J.H."/>
            <person name="Hurst G.D.D."/>
        </authorList>
    </citation>
    <scope>NUCLEOTIDE SEQUENCE</scope>
</reference>
<evidence type="ECO:0000313" key="1">
    <source>
        <dbReference type="EMBL" id="CBA74719.1"/>
    </source>
</evidence>
<dbReference type="EMBL" id="FN545243">
    <property type="protein sequence ID" value="CBA74719.1"/>
    <property type="molecule type" value="Genomic_DNA"/>
</dbReference>
<organism evidence="1">
    <name type="scientific">Arsenophonus nasoniae</name>
    <name type="common">son-killer infecting Nasonia vitripennis</name>
    <dbReference type="NCBI Taxonomy" id="638"/>
    <lineage>
        <taxon>Bacteria</taxon>
        <taxon>Pseudomonadati</taxon>
        <taxon>Pseudomonadota</taxon>
        <taxon>Gammaproteobacteria</taxon>
        <taxon>Enterobacterales</taxon>
        <taxon>Morganellaceae</taxon>
        <taxon>Arsenophonus</taxon>
    </lineage>
</organism>
<protein>
    <submittedName>
        <fullName evidence="1">Uncharacterized protein</fullName>
    </submittedName>
</protein>